<keyword evidence="3" id="KW-1185">Reference proteome</keyword>
<dbReference type="EMBL" id="BQXS01011806">
    <property type="protein sequence ID" value="GKT16968.1"/>
    <property type="molecule type" value="Genomic_DNA"/>
</dbReference>
<reference evidence="2" key="1">
    <citation type="submission" date="2022-03" db="EMBL/GenBank/DDBJ databases">
        <title>Draft genome sequence of Aduncisulcus paluster, a free-living microaerophilic Fornicata.</title>
        <authorList>
            <person name="Yuyama I."/>
            <person name="Kume K."/>
            <person name="Tamura T."/>
            <person name="Inagaki Y."/>
            <person name="Hashimoto T."/>
        </authorList>
    </citation>
    <scope>NUCLEOTIDE SEQUENCE</scope>
    <source>
        <strain evidence="2">NY0171</strain>
    </source>
</reference>
<dbReference type="SUPFAM" id="SSF53300">
    <property type="entry name" value="vWA-like"/>
    <property type="match status" value="1"/>
</dbReference>
<feature type="domain" description="VWFA" evidence="1">
    <location>
        <begin position="465"/>
        <end position="587"/>
    </location>
</feature>
<feature type="non-terminal residue" evidence="2">
    <location>
        <position position="1"/>
    </location>
</feature>
<evidence type="ECO:0000313" key="2">
    <source>
        <dbReference type="EMBL" id="GKT16968.1"/>
    </source>
</evidence>
<dbReference type="InterPro" id="IPR002035">
    <property type="entry name" value="VWF_A"/>
</dbReference>
<proteinExistence type="predicted"/>
<name>A0ABQ5JVX9_9EUKA</name>
<evidence type="ECO:0000313" key="3">
    <source>
        <dbReference type="Proteomes" id="UP001057375"/>
    </source>
</evidence>
<dbReference type="Pfam" id="PF13519">
    <property type="entry name" value="VWA_2"/>
    <property type="match status" value="1"/>
</dbReference>
<organism evidence="2 3">
    <name type="scientific">Aduncisulcus paluster</name>
    <dbReference type="NCBI Taxonomy" id="2918883"/>
    <lineage>
        <taxon>Eukaryota</taxon>
        <taxon>Metamonada</taxon>
        <taxon>Carpediemonas-like organisms</taxon>
        <taxon>Aduncisulcus</taxon>
    </lineage>
</organism>
<comment type="caution">
    <text evidence="2">The sequence shown here is derived from an EMBL/GenBank/DDBJ whole genome shotgun (WGS) entry which is preliminary data.</text>
</comment>
<evidence type="ECO:0000259" key="1">
    <source>
        <dbReference type="PROSITE" id="PS50234"/>
    </source>
</evidence>
<dbReference type="InterPro" id="IPR036465">
    <property type="entry name" value="vWFA_dom_sf"/>
</dbReference>
<protein>
    <recommendedName>
        <fullName evidence="1">VWFA domain-containing protein</fullName>
    </recommendedName>
</protein>
<dbReference type="PROSITE" id="PS50234">
    <property type="entry name" value="VWFA"/>
    <property type="match status" value="1"/>
</dbReference>
<accession>A0ABQ5JVX9</accession>
<sequence length="587" mass="66806">IQPVGLKKHFQRCCWSPIPADIGSGLSTLYSNSSGQIAISNDVRSQFLVDKKDCSELMLNRILSSPFTSVHNKVDARCEHDVLRLIKVDAQDKSDKKDEHGELDNLNVNISEYNFKGYKVLIVMLFDYSVTKHLDPETDRLVTKEVFSRKPFSRKEKKEESDGKFVSPGAILDFHHIGYDVVMNYEDAIERLLSGKYGVAWVIPSQKGMLPIDPATGAPASPVRQDVFIDALIEFWRRSGCIFWLPENDTYHELNLFLEKVEFDKIEDGEGQSGKFKTKVRVSEESYVGGGIIKKMTEGEEKDYLSGKIIPYGKFIKNSAMNSSSNSFDVYARLEKCFEGKTIATFNCRSKSDLVPFEYAFVNTNDRMRKGAMPQPGSLIYLSPTGSRCGSMIIDTAFTKLFIDFKAKGTSIWIQNCAIWLQAQFKRKRRHDVQVDFPLDVKDRFKQNLLSEIHMVPSKKYDRTNFIFLLDYSGSMNAEISADKSETKTRKDCLINALQSGVIDTLAAKFPHRSCPHLLSVCTFNDDCARVKLPHQEKLTPYNGRSWLSKLKETRPSGETIFSKGLQYARRSLRKRDYGNVLILFTD</sequence>
<feature type="non-terminal residue" evidence="2">
    <location>
        <position position="587"/>
    </location>
</feature>
<dbReference type="Gene3D" id="3.40.50.410">
    <property type="entry name" value="von Willebrand factor, type A domain"/>
    <property type="match status" value="1"/>
</dbReference>
<gene>
    <name evidence="2" type="ORF">ADUPG1_011015</name>
</gene>
<dbReference type="Proteomes" id="UP001057375">
    <property type="component" value="Unassembled WGS sequence"/>
</dbReference>